<dbReference type="InterPro" id="IPR003409">
    <property type="entry name" value="MORN"/>
</dbReference>
<dbReference type="PROSITE" id="PS50012">
    <property type="entry name" value="RCC1_3"/>
    <property type="match status" value="2"/>
</dbReference>
<keyword evidence="6" id="KW-1185">Reference proteome</keyword>
<dbReference type="SUPFAM" id="SSF50729">
    <property type="entry name" value="PH domain-like"/>
    <property type="match status" value="1"/>
</dbReference>
<feature type="repeat" description="RCC1" evidence="3">
    <location>
        <begin position="189"/>
        <end position="240"/>
    </location>
</feature>
<dbReference type="OrthoDB" id="48314at2759"/>
<dbReference type="Pfam" id="PF02204">
    <property type="entry name" value="VPS9"/>
    <property type="match status" value="1"/>
</dbReference>
<accession>A0A9J6BD33</accession>
<dbReference type="InterPro" id="IPR051984">
    <property type="entry name" value="Alsin"/>
</dbReference>
<dbReference type="EMBL" id="JADBJN010000004">
    <property type="protein sequence ID" value="KAG5667793.1"/>
    <property type="molecule type" value="Genomic_DNA"/>
</dbReference>
<proteinExistence type="predicted"/>
<dbReference type="InterPro" id="IPR057248">
    <property type="entry name" value="Alsin-like_PH"/>
</dbReference>
<feature type="domain" description="VPS9" evidence="4">
    <location>
        <begin position="1211"/>
        <end position="1349"/>
    </location>
</feature>
<evidence type="ECO:0000313" key="6">
    <source>
        <dbReference type="Proteomes" id="UP001107558"/>
    </source>
</evidence>
<dbReference type="SUPFAM" id="SSF109993">
    <property type="entry name" value="VPS9 domain"/>
    <property type="match status" value="1"/>
</dbReference>
<evidence type="ECO:0000256" key="1">
    <source>
        <dbReference type="ARBA" id="ARBA00022658"/>
    </source>
</evidence>
<comment type="caution">
    <text evidence="5">The sequence shown here is derived from an EMBL/GenBank/DDBJ whole genome shotgun (WGS) entry which is preliminary data.</text>
</comment>
<protein>
    <recommendedName>
        <fullName evidence="4">VPS9 domain-containing protein</fullName>
    </recommendedName>
</protein>
<dbReference type="Gene3D" id="2.20.110.10">
    <property type="entry name" value="Histone H3 K4-specific methyltransferase SET7/9 N-terminal domain"/>
    <property type="match status" value="1"/>
</dbReference>
<dbReference type="GO" id="GO:0016197">
    <property type="term" value="P:endosomal transport"/>
    <property type="evidence" value="ECO:0007669"/>
    <property type="project" value="TreeGrafter"/>
</dbReference>
<dbReference type="PANTHER" id="PTHR46089">
    <property type="entry name" value="ALSIN HOMOLOG"/>
    <property type="match status" value="1"/>
</dbReference>
<feature type="repeat" description="RCC1" evidence="3">
    <location>
        <begin position="241"/>
        <end position="297"/>
    </location>
</feature>
<dbReference type="Gene3D" id="2.30.29.30">
    <property type="entry name" value="Pleckstrin-homology domain (PH domain)/Phosphotyrosine-binding domain (PTB)"/>
    <property type="match status" value="1"/>
</dbReference>
<organism evidence="5 6">
    <name type="scientific">Polypedilum vanderplanki</name>
    <name type="common">Sleeping chironomid midge</name>
    <dbReference type="NCBI Taxonomy" id="319348"/>
    <lineage>
        <taxon>Eukaryota</taxon>
        <taxon>Metazoa</taxon>
        <taxon>Ecdysozoa</taxon>
        <taxon>Arthropoda</taxon>
        <taxon>Hexapoda</taxon>
        <taxon>Insecta</taxon>
        <taxon>Pterygota</taxon>
        <taxon>Neoptera</taxon>
        <taxon>Endopterygota</taxon>
        <taxon>Diptera</taxon>
        <taxon>Nematocera</taxon>
        <taxon>Chironomoidea</taxon>
        <taxon>Chironomidae</taxon>
        <taxon>Chironominae</taxon>
        <taxon>Polypedilum</taxon>
        <taxon>Polypedilum</taxon>
    </lineage>
</organism>
<dbReference type="InterPro" id="IPR000408">
    <property type="entry name" value="Reg_chr_condens"/>
</dbReference>
<name>A0A9J6BD33_POLVA</name>
<gene>
    <name evidence="5" type="ORF">PVAND_015763</name>
</gene>
<evidence type="ECO:0000259" key="4">
    <source>
        <dbReference type="PROSITE" id="PS51205"/>
    </source>
</evidence>
<keyword evidence="2" id="KW-0677">Repeat</keyword>
<dbReference type="Proteomes" id="UP001107558">
    <property type="component" value="Chromosome 4"/>
</dbReference>
<dbReference type="InterPro" id="IPR009091">
    <property type="entry name" value="RCC1/BLIP-II"/>
</dbReference>
<evidence type="ECO:0000256" key="3">
    <source>
        <dbReference type="PROSITE-ProRule" id="PRU00235"/>
    </source>
</evidence>
<dbReference type="Pfam" id="PF02493">
    <property type="entry name" value="MORN"/>
    <property type="match status" value="4"/>
</dbReference>
<dbReference type="GO" id="GO:0005085">
    <property type="term" value="F:guanyl-nucleotide exchange factor activity"/>
    <property type="evidence" value="ECO:0007669"/>
    <property type="project" value="UniProtKB-KW"/>
</dbReference>
<dbReference type="InterPro" id="IPR059093">
    <property type="entry name" value="HA_Alsin"/>
</dbReference>
<dbReference type="InterPro" id="IPR011993">
    <property type="entry name" value="PH-like_dom_sf"/>
</dbReference>
<dbReference type="SUPFAM" id="SSF50985">
    <property type="entry name" value="RCC1/BLIP-II"/>
    <property type="match status" value="1"/>
</dbReference>
<dbReference type="SMART" id="SM00698">
    <property type="entry name" value="MORN"/>
    <property type="match status" value="5"/>
</dbReference>
<dbReference type="InterPro" id="IPR037191">
    <property type="entry name" value="VPS9_dom_sf"/>
</dbReference>
<evidence type="ECO:0000313" key="5">
    <source>
        <dbReference type="EMBL" id="KAG5667793.1"/>
    </source>
</evidence>
<dbReference type="Gene3D" id="2.130.10.30">
    <property type="entry name" value="Regulator of chromosome condensation 1/beta-lactamase-inhibitor protein II"/>
    <property type="match status" value="1"/>
</dbReference>
<dbReference type="PROSITE" id="PS00626">
    <property type="entry name" value="RCC1_2"/>
    <property type="match status" value="1"/>
</dbReference>
<dbReference type="Pfam" id="PF26202">
    <property type="entry name" value="HA_Alsin"/>
    <property type="match status" value="1"/>
</dbReference>
<dbReference type="GO" id="GO:0005737">
    <property type="term" value="C:cytoplasm"/>
    <property type="evidence" value="ECO:0007669"/>
    <property type="project" value="TreeGrafter"/>
</dbReference>
<dbReference type="PROSITE" id="PS51205">
    <property type="entry name" value="VPS9"/>
    <property type="match status" value="1"/>
</dbReference>
<dbReference type="SUPFAM" id="SSF82185">
    <property type="entry name" value="Histone H3 K4-specific methyltransferase SET7/9 N-terminal domain"/>
    <property type="match status" value="1"/>
</dbReference>
<keyword evidence="1" id="KW-0344">Guanine-nucleotide releasing factor</keyword>
<dbReference type="Pfam" id="PF25383">
    <property type="entry name" value="PH_alsin"/>
    <property type="match status" value="1"/>
</dbReference>
<sequence>MSCNIYYENCKVNVEWKHHVLKIFDIGTANLILTLKNQLIFIKRTDNSSNLINLRDNVIDASYSYPLFYIVDNNGHVFKTNIEQISENLWDEIFVEQNIKQICGNGDGVLMISENYELIGMGDFENVLCSVEPKKVDCFSNINALQVAMGDNFALVLVTQQLPNGNNNSIIDKNFMQETREIGRDLLKTQVWSFGSINKGLLGAGDHAKRKDHAVIVKLVDIGVYTISCGSHHAAALTLDGRLFLWGFNNHQQISIDTSIQDLSSPIEFRTEINGKMSKNVLAVTTSSCSTVILFNDLSFKVLGKTGVSQNENEEFASSLKYEHDAGNVEDNFGICNVPYIISHGKVLLINRKNISMFLLTYMNDEQRYNRIMVNAYQKYMIGLKMHDDDSFKLVESFENLLYIALRNLKMIFDLLKSDSEQKLDSAIVNINFTEVIREYHRYLKNLCDIISFYSYDHYEKKIDRKIIKIVLEKPFSMLEIYEKLLDLIYDLHLYNNNPNISIHDHEIEELKRQTVERKKILEDFRKIVVPQKIKEASETFTFWQSLNDSTIKSELHQKERRFVMDSNVVQLKLHDRASLFGKQRFLLFNDYLAYTLSRNEFIPIHLVWMQAFTTQNSNKYSFKIITPENTIKVYTLTSQDKSEWQKNIRECIWRALGIKPTVINQGLPVSRYGSYKFSERNAKYPSYEIEGKWFEGKFYDLCHIRVPSISRHFKCRISVAGEMNGYGMIEDPNFKYHGEFYQGKLHGYGVWKSKISPIFYQGYFKNDKFHGYGVLSVNDVTYYGEFVNNVKNGYGFEDDIISGTKYIGMWQDGKRTGTGILINMDGSYFEGIFANNNLSGDGLAIFPNGSYYIGELNVDGASGNGSFHIPDTEIVEEMMELDDNNLKMRGNVLKGILYGTWDKITISNGTMSMGEIFLKIPNSSNYLKIKPERKWSVFFENWYDEVFGTQNVDKLTTTDLWYRISSFITRKRKFESDMSKNFTLVNEESSKDVDFNEMQYSLPESQQTDNMSLPAISRSNSELYLRDSSSDFDTASLKTLSDYSISSIAAASKKHLINDHFDFVPSFYNSNFSTHESIEELKNYLNESICDIHHPFHLLINTLRQGFCACYGSWRSKPTSIISKIAITEWISLMKRIYNIFRLLFPGLPTCDDSINNNSDDESSNDECKLLSPLNFMHQILLDEEIYSCFFLLYASKNSRQDELYAQRLLTCEKKTNEELRQLLKIEPNLIQLLEDEEFYRAIEHFKKLSHQYCPSKMLQIIKDTFEMISNCANKLSEKKDLLSADNLLSITIYLIVKASINHLGAELSLLTDLMENDIEKLINMEQYIYTTVKIGYLHSLSSKFFHN</sequence>
<dbReference type="PANTHER" id="PTHR46089:SF2">
    <property type="entry name" value="ALSIN HOMOLOG"/>
    <property type="match status" value="1"/>
</dbReference>
<dbReference type="Pfam" id="PF25384">
    <property type="entry name" value="Alsin_RLD"/>
    <property type="match status" value="1"/>
</dbReference>
<dbReference type="InterPro" id="IPR003123">
    <property type="entry name" value="VPS9"/>
</dbReference>
<dbReference type="Gene3D" id="1.20.1050.80">
    <property type="entry name" value="VPS9 domain"/>
    <property type="match status" value="1"/>
</dbReference>
<reference evidence="5" key="1">
    <citation type="submission" date="2021-03" db="EMBL/GenBank/DDBJ databases">
        <title>Chromosome level genome of the anhydrobiotic midge Polypedilum vanderplanki.</title>
        <authorList>
            <person name="Yoshida Y."/>
            <person name="Kikawada T."/>
            <person name="Gusev O."/>
        </authorList>
    </citation>
    <scope>NUCLEOTIDE SEQUENCE</scope>
    <source>
        <strain evidence="5">NIAS01</strain>
        <tissue evidence="5">Whole body or cell culture</tissue>
    </source>
</reference>
<dbReference type="GO" id="GO:0031267">
    <property type="term" value="F:small GTPase binding"/>
    <property type="evidence" value="ECO:0007669"/>
    <property type="project" value="TreeGrafter"/>
</dbReference>
<evidence type="ECO:0000256" key="2">
    <source>
        <dbReference type="ARBA" id="ARBA00022737"/>
    </source>
</evidence>